<reference evidence="4 5" key="1">
    <citation type="submission" date="2020-08" db="EMBL/GenBank/DDBJ databases">
        <authorList>
            <person name="Kim C.M."/>
        </authorList>
    </citation>
    <scope>NUCLEOTIDE SEQUENCE [LARGE SCALE GENOMIC DNA]</scope>
    <source>
        <strain evidence="4 5">SR9</strain>
    </source>
</reference>
<proteinExistence type="predicted"/>
<name>A0A7W4DCL4_9GAMM</name>
<dbReference type="PANTHER" id="PTHR43037">
    <property type="entry name" value="UNNAMED PRODUCT-RELATED"/>
    <property type="match status" value="1"/>
</dbReference>
<accession>A0A7W4DCL4</accession>
<dbReference type="SUPFAM" id="SSF53474">
    <property type="entry name" value="alpha/beta-Hydrolases"/>
    <property type="match status" value="1"/>
</dbReference>
<dbReference type="EMBL" id="JACJFN010000003">
    <property type="protein sequence ID" value="MBB1520123.1"/>
    <property type="molecule type" value="Genomic_DNA"/>
</dbReference>
<comment type="caution">
    <text evidence="4">The sequence shown here is derived from an EMBL/GenBank/DDBJ whole genome shotgun (WGS) entry which is preliminary data.</text>
</comment>
<keyword evidence="2" id="KW-0378">Hydrolase</keyword>
<dbReference type="InterPro" id="IPR029058">
    <property type="entry name" value="AB_hydrolase_fold"/>
</dbReference>
<evidence type="ECO:0000256" key="2">
    <source>
        <dbReference type="ARBA" id="ARBA00022801"/>
    </source>
</evidence>
<dbReference type="GO" id="GO:0016787">
    <property type="term" value="F:hydrolase activity"/>
    <property type="evidence" value="ECO:0007669"/>
    <property type="project" value="UniProtKB-KW"/>
</dbReference>
<feature type="signal peptide" evidence="3">
    <location>
        <begin position="1"/>
        <end position="23"/>
    </location>
</feature>
<keyword evidence="5" id="KW-1185">Reference proteome</keyword>
<feature type="chain" id="PRO_5031030788" description="Polyhydroxybutyrate depolymerase" evidence="3">
    <location>
        <begin position="24"/>
        <end position="301"/>
    </location>
</feature>
<dbReference type="Proteomes" id="UP000581189">
    <property type="component" value="Unassembled WGS sequence"/>
</dbReference>
<dbReference type="Pfam" id="PF10503">
    <property type="entry name" value="Esterase_PHB"/>
    <property type="match status" value="1"/>
</dbReference>
<dbReference type="RefSeq" id="WP_182834132.1">
    <property type="nucleotide sequence ID" value="NZ_JACJFN010000003.1"/>
</dbReference>
<dbReference type="Gene3D" id="3.40.50.1820">
    <property type="entry name" value="alpha/beta hydrolase"/>
    <property type="match status" value="1"/>
</dbReference>
<dbReference type="AlphaFoldDB" id="A0A7W4DCL4"/>
<dbReference type="InterPro" id="IPR010126">
    <property type="entry name" value="Esterase_phb"/>
</dbReference>
<dbReference type="PANTHER" id="PTHR43037:SF1">
    <property type="entry name" value="BLL1128 PROTEIN"/>
    <property type="match status" value="1"/>
</dbReference>
<gene>
    <name evidence="4" type="ORF">H3H45_12795</name>
</gene>
<evidence type="ECO:0000313" key="5">
    <source>
        <dbReference type="Proteomes" id="UP000581189"/>
    </source>
</evidence>
<protein>
    <recommendedName>
        <fullName evidence="6">Polyhydroxybutyrate depolymerase</fullName>
    </recommendedName>
</protein>
<sequence>MRTTLFTTLLSSLLLLAPLLAKAASDEGQLLEMQVNGTTRSYKLYVPSNAPGPLPLMIVMHGGLGNADETERTTGMNRVASSNQFMVAYPNGTGTRLMKKRRTWNAGKCCGQAAEQNVDDVQFIHGMLADIAKHHPLDRSRVYATGISNGAMMAYRLACEIPQDIAAIIPVSGTLALNNCSGAKSVAVLHIHGAKDSNVPYAGGMGENAIAGVAHRSVPETLQIMAKAHNCTGSSEQNLPDGSQLTSWNCPSQTPVQLRLIPNGEHVWPGGDSRRNRKLFAGNFSASQAAWDFAQQFQKNR</sequence>
<evidence type="ECO:0000313" key="4">
    <source>
        <dbReference type="EMBL" id="MBB1520123.1"/>
    </source>
</evidence>
<keyword evidence="1 3" id="KW-0732">Signal</keyword>
<evidence type="ECO:0000256" key="3">
    <source>
        <dbReference type="SAM" id="SignalP"/>
    </source>
</evidence>
<dbReference type="InterPro" id="IPR050955">
    <property type="entry name" value="Plant_Biomass_Hydrol_Est"/>
</dbReference>
<organism evidence="4 5">
    <name type="scientific">Aquipseudomonas guryensis</name>
    <dbReference type="NCBI Taxonomy" id="2759165"/>
    <lineage>
        <taxon>Bacteria</taxon>
        <taxon>Pseudomonadati</taxon>
        <taxon>Pseudomonadota</taxon>
        <taxon>Gammaproteobacteria</taxon>
        <taxon>Pseudomonadales</taxon>
        <taxon>Pseudomonadaceae</taxon>
        <taxon>Aquipseudomonas</taxon>
    </lineage>
</organism>
<evidence type="ECO:0000256" key="1">
    <source>
        <dbReference type="ARBA" id="ARBA00022729"/>
    </source>
</evidence>
<dbReference type="GO" id="GO:0005576">
    <property type="term" value="C:extracellular region"/>
    <property type="evidence" value="ECO:0007669"/>
    <property type="project" value="InterPro"/>
</dbReference>
<evidence type="ECO:0008006" key="6">
    <source>
        <dbReference type="Google" id="ProtNLM"/>
    </source>
</evidence>